<dbReference type="InterPro" id="IPR000246">
    <property type="entry name" value="Peptidase_T2"/>
</dbReference>
<dbReference type="PANTHER" id="PTHR10188">
    <property type="entry name" value="L-ASPARAGINASE"/>
    <property type="match status" value="1"/>
</dbReference>
<dbReference type="SUPFAM" id="SSF56235">
    <property type="entry name" value="N-terminal nucleophile aminohydrolases (Ntn hydrolases)"/>
    <property type="match status" value="1"/>
</dbReference>
<reference evidence="2" key="1">
    <citation type="submission" date="2021-03" db="EMBL/GenBank/DDBJ databases">
        <authorList>
            <person name="Tran Van P."/>
        </authorList>
    </citation>
    <scope>NUCLEOTIDE SEQUENCE</scope>
</reference>
<dbReference type="Pfam" id="PF01112">
    <property type="entry name" value="Asparaginase_2"/>
    <property type="match status" value="1"/>
</dbReference>
<name>A0ABN7P959_TIMPD</name>
<dbReference type="EMBL" id="CAJPIN010023154">
    <property type="protein sequence ID" value="CAG2062917.1"/>
    <property type="molecule type" value="Genomic_DNA"/>
</dbReference>
<accession>A0ABN7P959</accession>
<comment type="caution">
    <text evidence="2">The sequence shown here is derived from an EMBL/GenBank/DDBJ whole genome shotgun (WGS) entry which is preliminary data.</text>
</comment>
<proteinExistence type="inferred from homology"/>
<keyword evidence="3" id="KW-1185">Reference proteome</keyword>
<evidence type="ECO:0000313" key="2">
    <source>
        <dbReference type="EMBL" id="CAG2062917.1"/>
    </source>
</evidence>
<feature type="non-terminal residue" evidence="2">
    <location>
        <position position="146"/>
    </location>
</feature>
<gene>
    <name evidence="2" type="ORF">TPAB3V08_LOCUS9865</name>
</gene>
<sequence length="146" mass="15070">MVRGATLAIDGEIEVPIPVGSTVGGQGSILAPNMSVIENYVTKHVGRVTLFPSVKAMLVLKKGGTALEAVTIATATLEDSPLTNAGYGSTLTWDGKVECDASVMDGRTLQYGAVGAVSGVKNPVKLAHHLCFKQNSPTLALGRVPP</sequence>
<evidence type="ECO:0000256" key="1">
    <source>
        <dbReference type="ARBA" id="ARBA00010872"/>
    </source>
</evidence>
<dbReference type="Proteomes" id="UP001153148">
    <property type="component" value="Unassembled WGS sequence"/>
</dbReference>
<protein>
    <submittedName>
        <fullName evidence="2">Uncharacterized protein</fullName>
    </submittedName>
</protein>
<dbReference type="PANTHER" id="PTHR10188:SF8">
    <property type="entry name" value="THREONINE ASPARTASE 1"/>
    <property type="match status" value="1"/>
</dbReference>
<evidence type="ECO:0000313" key="3">
    <source>
        <dbReference type="Proteomes" id="UP001153148"/>
    </source>
</evidence>
<comment type="similarity">
    <text evidence="1">Belongs to the Ntn-hydrolase family.</text>
</comment>
<organism evidence="2 3">
    <name type="scientific">Timema podura</name>
    <name type="common">Walking stick</name>
    <dbReference type="NCBI Taxonomy" id="61482"/>
    <lineage>
        <taxon>Eukaryota</taxon>
        <taxon>Metazoa</taxon>
        <taxon>Ecdysozoa</taxon>
        <taxon>Arthropoda</taxon>
        <taxon>Hexapoda</taxon>
        <taxon>Insecta</taxon>
        <taxon>Pterygota</taxon>
        <taxon>Neoptera</taxon>
        <taxon>Polyneoptera</taxon>
        <taxon>Phasmatodea</taxon>
        <taxon>Timematodea</taxon>
        <taxon>Timematoidea</taxon>
        <taxon>Timematidae</taxon>
        <taxon>Timema</taxon>
    </lineage>
</organism>
<dbReference type="InterPro" id="IPR029055">
    <property type="entry name" value="Ntn_hydrolases_N"/>
</dbReference>